<name>A0ABX0BC64_9MICO</name>
<keyword evidence="2" id="KW-1185">Reference proteome</keyword>
<sequence>MADRSKAEVVLDLFGVNIEQQGRGFYVSLELLAIARGVYEEARWELLDPGVDVVSYRRSSHDFARRVAAGAAIDPDTLHAAVDDDEETLATLQALTSSLLVQVPGRRKSPSWYNSHLYPFVGELIHYDAVERRKAGLPRGTKVPHIERYVLRGGGGWAYRVLRTDPDGARRAGTREGLLQLVRDGETSLGEIARALRAHDEDTEDEAFPDKAEAEINAFGDLSPWPEYLRRGVNSIVSRTQVPRAKRIESLMHWTPYCLARHQLHLARTSLAMSSETVFVDMLKEASPLRRLSQDGLDGFRKNIVNAIIARATTLHSNAVASGNDELARRYVRHMTQSKGGTGSPVAFFSESLAAVGALNATTGRRHFTMKPPMLEAMVCASLAPGQEEELYAFCSRLFDDYRVIVDDRTAGEHDLTVDVDASILARNLDAFRSRLAATGLLTQYSDATSIVRGEPR</sequence>
<organism evidence="1 2">
    <name type="scientific">Cellulosimicrobium composti</name>
    <dbReference type="NCBI Taxonomy" id="2672572"/>
    <lineage>
        <taxon>Bacteria</taxon>
        <taxon>Bacillati</taxon>
        <taxon>Actinomycetota</taxon>
        <taxon>Actinomycetes</taxon>
        <taxon>Micrococcales</taxon>
        <taxon>Promicromonosporaceae</taxon>
        <taxon>Cellulosimicrobium</taxon>
    </lineage>
</organism>
<dbReference type="RefSeq" id="WP_162289927.1">
    <property type="nucleotide sequence ID" value="NZ_JAAFAN010000037.1"/>
</dbReference>
<evidence type="ECO:0000313" key="2">
    <source>
        <dbReference type="Proteomes" id="UP000471672"/>
    </source>
</evidence>
<reference evidence="1 2" key="1">
    <citation type="journal article" date="2021" name="Arch. Microbiol.">
        <title>Cellulosimicrobium fucosivorans sp. nov., isolated from San Elijo Lagoon, contains a fucose metabolic pathway linked to carotenoid production.</title>
        <authorList>
            <person name="Aviles F.A."/>
            <person name="Kyndt J.A."/>
        </authorList>
    </citation>
    <scope>NUCLEOTIDE SEQUENCE [LARGE SCALE GENOMIC DNA]</scope>
    <source>
        <strain evidence="1 2">SE3</strain>
    </source>
</reference>
<dbReference type="Proteomes" id="UP000471672">
    <property type="component" value="Unassembled WGS sequence"/>
</dbReference>
<dbReference type="EMBL" id="JAAFAN010000037">
    <property type="protein sequence ID" value="NDO90129.1"/>
    <property type="molecule type" value="Genomic_DNA"/>
</dbReference>
<accession>A0ABX0BC64</accession>
<protein>
    <submittedName>
        <fullName evidence="1">Uncharacterized protein</fullName>
    </submittedName>
</protein>
<comment type="caution">
    <text evidence="1">The sequence shown here is derived from an EMBL/GenBank/DDBJ whole genome shotgun (WGS) entry which is preliminary data.</text>
</comment>
<evidence type="ECO:0000313" key="1">
    <source>
        <dbReference type="EMBL" id="NDO90129.1"/>
    </source>
</evidence>
<proteinExistence type="predicted"/>
<gene>
    <name evidence="1" type="ORF">GYH36_11750</name>
</gene>